<evidence type="ECO:0000313" key="3">
    <source>
        <dbReference type="Proteomes" id="UP000232149"/>
    </source>
</evidence>
<name>A0A2M9YUS5_9LEPT</name>
<proteinExistence type="predicted"/>
<dbReference type="EMBL" id="NPDU01000069">
    <property type="protein sequence ID" value="PJZ60293.1"/>
    <property type="molecule type" value="Genomic_DNA"/>
</dbReference>
<comment type="caution">
    <text evidence="1">The sequence shown here is derived from an EMBL/GenBank/DDBJ whole genome shotgun (WGS) entry which is preliminary data.</text>
</comment>
<dbReference type="AlphaFoldDB" id="A0A2M9YUS5"/>
<organism evidence="1 4">
    <name type="scientific">Leptospira adleri</name>
    <dbReference type="NCBI Taxonomy" id="2023186"/>
    <lineage>
        <taxon>Bacteria</taxon>
        <taxon>Pseudomonadati</taxon>
        <taxon>Spirochaetota</taxon>
        <taxon>Spirochaetia</taxon>
        <taxon>Leptospirales</taxon>
        <taxon>Leptospiraceae</taxon>
        <taxon>Leptospira</taxon>
    </lineage>
</organism>
<accession>A0A2M9YUS5</accession>
<dbReference type="Proteomes" id="UP000232188">
    <property type="component" value="Unassembled WGS sequence"/>
</dbReference>
<sequence length="150" mass="17492">MSGEENSFFNKISAFHILKIALLPFFVRLQIGCKRGCYSRSAIPCTSGGSFTAKNRFSSSSNEGIKFIVDPEIEECRNSYVLGILRNGSKFFRKPERRICRNSYKEINFLKWLFESTTHRDGLKYKWRFASYKRGRKSSFFLVSSLYDFV</sequence>
<evidence type="ECO:0000313" key="4">
    <source>
        <dbReference type="Proteomes" id="UP000232188"/>
    </source>
</evidence>
<gene>
    <name evidence="2" type="ORF">CH376_19275</name>
    <name evidence="1" type="ORF">CH380_01730</name>
</gene>
<dbReference type="EMBL" id="NPDV01000001">
    <property type="protein sequence ID" value="PJZ55250.1"/>
    <property type="molecule type" value="Genomic_DNA"/>
</dbReference>
<protein>
    <submittedName>
        <fullName evidence="1">Uncharacterized protein</fullName>
    </submittedName>
</protein>
<keyword evidence="3" id="KW-1185">Reference proteome</keyword>
<dbReference type="Proteomes" id="UP000232149">
    <property type="component" value="Unassembled WGS sequence"/>
</dbReference>
<evidence type="ECO:0000313" key="2">
    <source>
        <dbReference type="EMBL" id="PJZ60293.1"/>
    </source>
</evidence>
<evidence type="ECO:0000313" key="1">
    <source>
        <dbReference type="EMBL" id="PJZ55250.1"/>
    </source>
</evidence>
<reference evidence="3 4" key="1">
    <citation type="submission" date="2017-07" db="EMBL/GenBank/DDBJ databases">
        <title>Leptospira spp. isolated from tropical soils.</title>
        <authorList>
            <person name="Thibeaux R."/>
            <person name="Iraola G."/>
            <person name="Ferres I."/>
            <person name="Bierque E."/>
            <person name="Girault D."/>
            <person name="Soupe-Gilbert M.-E."/>
            <person name="Picardeau M."/>
            <person name="Goarant C."/>
        </authorList>
    </citation>
    <scope>NUCLEOTIDE SEQUENCE [LARGE SCALE GENOMIC DNA]</scope>
    <source>
        <strain evidence="1 4">FH2-B-C1</strain>
        <strain evidence="2 3">FH2-B-D1</strain>
    </source>
</reference>